<name>Q2HA30_CHAGB</name>
<dbReference type="VEuPathDB" id="FungiDB:CHGG_02924"/>
<evidence type="ECO:0000313" key="2">
    <source>
        <dbReference type="EMBL" id="EAQ90989.1"/>
    </source>
</evidence>
<dbReference type="Proteomes" id="UP000001056">
    <property type="component" value="Unassembled WGS sequence"/>
</dbReference>
<dbReference type="GO" id="GO:0005730">
    <property type="term" value="C:nucleolus"/>
    <property type="evidence" value="ECO:0007669"/>
    <property type="project" value="TreeGrafter"/>
</dbReference>
<dbReference type="InParanoid" id="Q2HA30"/>
<protein>
    <submittedName>
        <fullName evidence="2">Uncharacterized protein</fullName>
    </submittedName>
</protein>
<dbReference type="GO" id="GO:0000462">
    <property type="term" value="P:maturation of SSU-rRNA from tricistronic rRNA transcript (SSU-rRNA, 5.8S rRNA, LSU-rRNA)"/>
    <property type="evidence" value="ECO:0007669"/>
    <property type="project" value="TreeGrafter"/>
</dbReference>
<feature type="compositionally biased region" description="Polar residues" evidence="1">
    <location>
        <begin position="474"/>
        <end position="489"/>
    </location>
</feature>
<dbReference type="RefSeq" id="XP_001229440.1">
    <property type="nucleotide sequence ID" value="XM_001229439.1"/>
</dbReference>
<dbReference type="AlphaFoldDB" id="Q2HA30"/>
<accession>Q2HA30</accession>
<dbReference type="eggNOG" id="ENOG502QVP1">
    <property type="taxonomic scope" value="Eukaryota"/>
</dbReference>
<keyword evidence="3" id="KW-1185">Reference proteome</keyword>
<gene>
    <name evidence="2" type="ORF">CHGG_02924</name>
</gene>
<dbReference type="PANTHER" id="PTHR28096:SF1">
    <property type="entry name" value="PROTEIN FAF1"/>
    <property type="match status" value="1"/>
</dbReference>
<feature type="region of interest" description="Disordered" evidence="1">
    <location>
        <begin position="40"/>
        <end position="163"/>
    </location>
</feature>
<feature type="compositionally biased region" description="Acidic residues" evidence="1">
    <location>
        <begin position="86"/>
        <end position="99"/>
    </location>
</feature>
<dbReference type="STRING" id="306901.Q2HA30"/>
<evidence type="ECO:0000256" key="1">
    <source>
        <dbReference type="SAM" id="MobiDB-lite"/>
    </source>
</evidence>
<dbReference type="OrthoDB" id="5556956at2759"/>
<organism evidence="2 3">
    <name type="scientific">Chaetomium globosum (strain ATCC 6205 / CBS 148.51 / DSM 1962 / NBRC 6347 / NRRL 1970)</name>
    <name type="common">Soil fungus</name>
    <dbReference type="NCBI Taxonomy" id="306901"/>
    <lineage>
        <taxon>Eukaryota</taxon>
        <taxon>Fungi</taxon>
        <taxon>Dikarya</taxon>
        <taxon>Ascomycota</taxon>
        <taxon>Pezizomycotina</taxon>
        <taxon>Sordariomycetes</taxon>
        <taxon>Sordariomycetidae</taxon>
        <taxon>Sordariales</taxon>
        <taxon>Chaetomiaceae</taxon>
        <taxon>Chaetomium</taxon>
    </lineage>
</organism>
<feature type="compositionally biased region" description="Low complexity" evidence="1">
    <location>
        <begin position="111"/>
        <end position="120"/>
    </location>
</feature>
<feature type="region of interest" description="Disordered" evidence="1">
    <location>
        <begin position="474"/>
        <end position="496"/>
    </location>
</feature>
<dbReference type="HOGENOM" id="CLU_491755_0_0_1"/>
<feature type="region of interest" description="Disordered" evidence="1">
    <location>
        <begin position="274"/>
        <end position="293"/>
    </location>
</feature>
<proteinExistence type="predicted"/>
<dbReference type="PANTHER" id="PTHR28096">
    <property type="entry name" value="PROTEIN FAF1"/>
    <property type="match status" value="1"/>
</dbReference>
<dbReference type="GeneID" id="4388410"/>
<reference evidence="3" key="1">
    <citation type="journal article" date="2015" name="Genome Announc.">
        <title>Draft genome sequence of the cellulolytic fungus Chaetomium globosum.</title>
        <authorList>
            <person name="Cuomo C.A."/>
            <person name="Untereiner W.A."/>
            <person name="Ma L.-J."/>
            <person name="Grabherr M."/>
            <person name="Birren B.W."/>
        </authorList>
    </citation>
    <scope>NUCLEOTIDE SEQUENCE [LARGE SCALE GENOMIC DNA]</scope>
    <source>
        <strain evidence="3">ATCC 6205 / CBS 148.51 / DSM 1962 / NBRC 6347 / NRRL 1970</strain>
    </source>
</reference>
<feature type="compositionally biased region" description="Polar residues" evidence="1">
    <location>
        <begin position="143"/>
        <end position="154"/>
    </location>
</feature>
<dbReference type="EMBL" id="CH408030">
    <property type="protein sequence ID" value="EAQ90989.1"/>
    <property type="molecule type" value="Genomic_DNA"/>
</dbReference>
<dbReference type="InterPro" id="IPR053030">
    <property type="entry name" value="Ribosomal_biogenesis_FAF1-like"/>
</dbReference>
<sequence length="554" mass="59356">MPSLLGKRKSRATVEEPEAIADAQELLRQHFEARFKPLAGAAAAPCAAQKKTTNNDSNGDGIDASQDDDDSDVNSDQSDSDWGGVSDDENEDEDEDEEDTGAHVVEVVDHTSSTSTTTTTMSKRELKAYLSAQSSRPPDPSQLAAQTTATNSKKTPADGDPEDSAAFLANDLALQRLISESHILSAAGANPSHWQSEHAAGTATNVRAFAAGRTARKTTDMRVQALGAKESILSQAKMPMSMRKGIVSAAAVKEDKRRREARENGIILERETKKARVTKKKGRSDRPVDLPGVGRMKGAELRVSAREAREIAASAGPLAIKECSALWDKSAQPGRLTNGPVLERPGIRGTCLGKQAQTASRKDEKLNLIPDDHSTVPVYEPQSQAATMCLPVCVISVSVRPRSPPQRAIIKCTNTNNTTTLCPLPQTYAQSVQHHPFYMLGPDQAAEPVLPNPTLSAREPIEQPQPTNWLTMTTSQGNPNPKIQQSNKPASHALPDTARHCPTRLVEPTGPDIWAAPEPVDRGGHPPTQAAGTLSALGWDGQLRIRAGVTRGGV</sequence>
<evidence type="ECO:0000313" key="3">
    <source>
        <dbReference type="Proteomes" id="UP000001056"/>
    </source>
</evidence>